<evidence type="ECO:0000256" key="2">
    <source>
        <dbReference type="ARBA" id="ARBA00023125"/>
    </source>
</evidence>
<evidence type="ECO:0000259" key="6">
    <source>
        <dbReference type="PROSITE" id="PS51504"/>
    </source>
</evidence>
<dbReference type="InterPro" id="IPR005819">
    <property type="entry name" value="H1/H5"/>
</dbReference>
<evidence type="ECO:0000256" key="4">
    <source>
        <dbReference type="RuleBase" id="RU003894"/>
    </source>
</evidence>
<dbReference type="InterPro" id="IPR036390">
    <property type="entry name" value="WH_DNA-bd_sf"/>
</dbReference>
<feature type="compositionally biased region" description="Acidic residues" evidence="5">
    <location>
        <begin position="155"/>
        <end position="164"/>
    </location>
</feature>
<feature type="compositionally biased region" description="Low complexity" evidence="5">
    <location>
        <begin position="257"/>
        <end position="270"/>
    </location>
</feature>
<sequence length="299" mass="32704">MSSSDDDVDIPNGDASTPSPKAIKSRKTVTSHPKYNDMLIEALKALDEKKGASVIAIKHWIIQTYPEVNQTRMKNLLRMAIKRGVESGLIVRPKKSEGMGAALTGRFKLGKPPKPAKKAEKKKEKKKKVAAGKKKTAKSPTKKKDRKQSDHDVFDYEDDTEGSDPDVGKTPPPYKKNRAKKQPMEKPNSKKAVQSRPRSASANATPKPRLSKSRAIVRRSKSQSPAPSKLKSIRKLASKSPAKKSKSKSPAKKPKSKAATTKTSPAATGKAKAKKTVVKKKDKTPTKKAAKTTKKKINK</sequence>
<dbReference type="GO" id="GO:0000786">
    <property type="term" value="C:nucleosome"/>
    <property type="evidence" value="ECO:0007669"/>
    <property type="project" value="InterPro"/>
</dbReference>
<dbReference type="PRINTS" id="PR00624">
    <property type="entry name" value="HISTONEH5"/>
</dbReference>
<proteinExistence type="evidence at transcript level"/>
<comment type="subcellular location">
    <subcellularLocation>
        <location evidence="4">Nucleus</location>
    </subcellularLocation>
</comment>
<feature type="region of interest" description="Disordered" evidence="5">
    <location>
        <begin position="1"/>
        <end position="30"/>
    </location>
</feature>
<feature type="domain" description="H15" evidence="6">
    <location>
        <begin position="31"/>
        <end position="111"/>
    </location>
</feature>
<dbReference type="GO" id="GO:0030527">
    <property type="term" value="F:structural constituent of chromatin"/>
    <property type="evidence" value="ECO:0007669"/>
    <property type="project" value="InterPro"/>
</dbReference>
<feature type="compositionally biased region" description="Basic residues" evidence="5">
    <location>
        <begin position="271"/>
        <end position="299"/>
    </location>
</feature>
<dbReference type="InterPro" id="IPR036388">
    <property type="entry name" value="WH-like_DNA-bd_sf"/>
</dbReference>
<dbReference type="AlphaFoldDB" id="P91959"/>
<feature type="compositionally biased region" description="Basic residues" evidence="5">
    <location>
        <begin position="231"/>
        <end position="256"/>
    </location>
</feature>
<accession>P91959</accession>
<feature type="region of interest" description="Disordered" evidence="5">
    <location>
        <begin position="101"/>
        <end position="299"/>
    </location>
</feature>
<dbReference type="CDD" id="cd00073">
    <property type="entry name" value="H15"/>
    <property type="match status" value="1"/>
</dbReference>
<dbReference type="GO" id="GO:0006334">
    <property type="term" value="P:nucleosome assembly"/>
    <property type="evidence" value="ECO:0007669"/>
    <property type="project" value="InterPro"/>
</dbReference>
<name>P91959_PSAMI</name>
<keyword evidence="1 4" id="KW-0158">Chromosome</keyword>
<evidence type="ECO:0000256" key="3">
    <source>
        <dbReference type="ARBA" id="ARBA00023242"/>
    </source>
</evidence>
<feature type="compositionally biased region" description="Basic residues" evidence="5">
    <location>
        <begin position="209"/>
        <end position="221"/>
    </location>
</feature>
<dbReference type="GO" id="GO:0003677">
    <property type="term" value="F:DNA binding"/>
    <property type="evidence" value="ECO:0007669"/>
    <property type="project" value="UniProtKB-KW"/>
</dbReference>
<keyword evidence="2 4" id="KW-0238">DNA-binding</keyword>
<evidence type="ECO:0000256" key="5">
    <source>
        <dbReference type="SAM" id="MobiDB-lite"/>
    </source>
</evidence>
<dbReference type="InterPro" id="IPR005818">
    <property type="entry name" value="Histone_H1/H5_H15"/>
</dbReference>
<dbReference type="SMART" id="SM00526">
    <property type="entry name" value="H15"/>
    <property type="match status" value="1"/>
</dbReference>
<dbReference type="FunFam" id="1.10.10.10:FF:000393">
    <property type="entry name" value="Oocyte-specific H1 histone"/>
    <property type="match status" value="1"/>
</dbReference>
<dbReference type="EMBL" id="U84113">
    <property type="protein sequence ID" value="AAB48830.1"/>
    <property type="molecule type" value="mRNA"/>
</dbReference>
<protein>
    <submittedName>
        <fullName evidence="7">Cleavage stage histone H1</fullName>
    </submittedName>
</protein>
<dbReference type="PROSITE" id="PS51504">
    <property type="entry name" value="H15"/>
    <property type="match status" value="1"/>
</dbReference>
<dbReference type="Pfam" id="PF00538">
    <property type="entry name" value="Linker_histone"/>
    <property type="match status" value="1"/>
</dbReference>
<gene>
    <name evidence="7" type="primary">CS H1</name>
</gene>
<organism evidence="7">
    <name type="scientific">Psammechinus miliaris</name>
    <name type="common">Green sea urchin</name>
    <name type="synonym">Echinus miliaris</name>
    <dbReference type="NCBI Taxonomy" id="7660"/>
    <lineage>
        <taxon>Eukaryota</taxon>
        <taxon>Metazoa</taxon>
        <taxon>Echinodermata</taxon>
        <taxon>Eleutherozoa</taxon>
        <taxon>Echinozoa</taxon>
        <taxon>Echinoidea</taxon>
        <taxon>Euechinoidea</taxon>
        <taxon>Echinacea</taxon>
        <taxon>Camarodonta</taxon>
        <taxon>Echinidea</taxon>
        <taxon>Parechinidae</taxon>
        <taxon>Psammechinus</taxon>
    </lineage>
</organism>
<comment type="similarity">
    <text evidence="4">Belongs to the histone H1/H5 family.</text>
</comment>
<reference evidence="7" key="1">
    <citation type="journal article" date="1997" name="Mol. Cell. Biol.">
        <title>The five cleavage-stage (CS) histones of the sea urchin are encoded by a maternally expressed family of replacement histone genes: functional equivalence of the CS H1 and frog H1M (B4) proteins.</title>
        <authorList>
            <person name="Mandl B."/>
            <person name="Brandt W.F."/>
            <person name="Superti-Furga G."/>
            <person name="Graninger P.G."/>
            <person name="Birnstiel M.L."/>
            <person name="Busslinger M."/>
        </authorList>
    </citation>
    <scope>NUCLEOTIDE SEQUENCE</scope>
</reference>
<evidence type="ECO:0000256" key="1">
    <source>
        <dbReference type="ARBA" id="ARBA00022454"/>
    </source>
</evidence>
<feature type="compositionally biased region" description="Basic residues" evidence="5">
    <location>
        <begin position="123"/>
        <end position="146"/>
    </location>
</feature>
<dbReference type="SUPFAM" id="SSF46785">
    <property type="entry name" value="Winged helix' DNA-binding domain"/>
    <property type="match status" value="1"/>
</dbReference>
<keyword evidence="3 4" id="KW-0539">Nucleus</keyword>
<dbReference type="GO" id="GO:0005634">
    <property type="term" value="C:nucleus"/>
    <property type="evidence" value="ECO:0007669"/>
    <property type="project" value="UniProtKB-SubCell"/>
</dbReference>
<dbReference type="Gene3D" id="1.10.10.10">
    <property type="entry name" value="Winged helix-like DNA-binding domain superfamily/Winged helix DNA-binding domain"/>
    <property type="match status" value="1"/>
</dbReference>
<evidence type="ECO:0000313" key="7">
    <source>
        <dbReference type="EMBL" id="AAB48830.1"/>
    </source>
</evidence>